<sequence length="194" mass="22090">VCELLQSGAVMNKCYQPHEGHIPYLLQLFMDYNLYGMNLINMGAVKFRTIHIKEGAAADQQSSSSHPSISPWKVPCTTKLNDSSLAGTFVRWEENTLPCSLVLNDVERQSTCELEVDAVAVDILNRLDIENQIGRNPGLQAIWEDEKQRRREKNQISQIEPPDSQDRGVVPSTDSEKTFMKRLKEILRENKFDV</sequence>
<keyword evidence="3" id="KW-1185">Reference proteome</keyword>
<reference evidence="2 3" key="1">
    <citation type="submission" date="2021-06" db="EMBL/GenBank/DDBJ databases">
        <authorList>
            <person name="Palmer J.M."/>
        </authorList>
    </citation>
    <scope>NUCLEOTIDE SEQUENCE [LARGE SCALE GENOMIC DNA]</scope>
    <source>
        <strain evidence="2 3">CL_MEX2019</strain>
        <tissue evidence="2">Muscle</tissue>
    </source>
</reference>
<feature type="region of interest" description="Disordered" evidence="1">
    <location>
        <begin position="153"/>
        <end position="175"/>
    </location>
</feature>
<gene>
    <name evidence="2" type="primary">REV3L_3</name>
    <name evidence="2" type="ORF">CHARACLAT_028576</name>
</gene>
<dbReference type="SUPFAM" id="SSF53098">
    <property type="entry name" value="Ribonuclease H-like"/>
    <property type="match status" value="1"/>
</dbReference>
<evidence type="ECO:0000256" key="1">
    <source>
        <dbReference type="SAM" id="MobiDB-lite"/>
    </source>
</evidence>
<comment type="caution">
    <text evidence="2">The sequence shown here is derived from an EMBL/GenBank/DDBJ whole genome shotgun (WGS) entry which is preliminary data.</text>
</comment>
<dbReference type="PANTHER" id="PTHR45812">
    <property type="entry name" value="DNA POLYMERASE ZETA CATALYTIC SUBUNIT"/>
    <property type="match status" value="1"/>
</dbReference>
<dbReference type="InterPro" id="IPR030559">
    <property type="entry name" value="PolZ_Rev3"/>
</dbReference>
<protein>
    <submittedName>
        <fullName evidence="2">DNA polymerase zeta catalytic subunit</fullName>
    </submittedName>
</protein>
<dbReference type="EMBL" id="JAHUTJ010028431">
    <property type="protein sequence ID" value="MED6275648.1"/>
    <property type="molecule type" value="Genomic_DNA"/>
</dbReference>
<accession>A0ABU7DKN2</accession>
<dbReference type="Proteomes" id="UP001352852">
    <property type="component" value="Unassembled WGS sequence"/>
</dbReference>
<proteinExistence type="predicted"/>
<dbReference type="Gene3D" id="3.30.342.10">
    <property type="entry name" value="DNA Polymerase, chain B, domain 1"/>
    <property type="match status" value="1"/>
</dbReference>
<evidence type="ECO:0000313" key="2">
    <source>
        <dbReference type="EMBL" id="MED6275648.1"/>
    </source>
</evidence>
<name>A0ABU7DKN2_9TELE</name>
<dbReference type="PANTHER" id="PTHR45812:SF1">
    <property type="entry name" value="DNA POLYMERASE ZETA CATALYTIC SUBUNIT"/>
    <property type="match status" value="1"/>
</dbReference>
<feature type="non-terminal residue" evidence="2">
    <location>
        <position position="1"/>
    </location>
</feature>
<evidence type="ECO:0000313" key="3">
    <source>
        <dbReference type="Proteomes" id="UP001352852"/>
    </source>
</evidence>
<organism evidence="2 3">
    <name type="scientific">Characodon lateralis</name>
    <dbReference type="NCBI Taxonomy" id="208331"/>
    <lineage>
        <taxon>Eukaryota</taxon>
        <taxon>Metazoa</taxon>
        <taxon>Chordata</taxon>
        <taxon>Craniata</taxon>
        <taxon>Vertebrata</taxon>
        <taxon>Euteleostomi</taxon>
        <taxon>Actinopterygii</taxon>
        <taxon>Neopterygii</taxon>
        <taxon>Teleostei</taxon>
        <taxon>Neoteleostei</taxon>
        <taxon>Acanthomorphata</taxon>
        <taxon>Ovalentaria</taxon>
        <taxon>Atherinomorphae</taxon>
        <taxon>Cyprinodontiformes</taxon>
        <taxon>Goodeidae</taxon>
        <taxon>Characodon</taxon>
    </lineage>
</organism>
<dbReference type="InterPro" id="IPR012337">
    <property type="entry name" value="RNaseH-like_sf"/>
</dbReference>